<sequence length="59" mass="6793">MYDRTPQEDLLIVEALVECHDDRKDVQPERASRAWVIAKEIAASHGLEIEDAMRQRTSV</sequence>
<reference evidence="1" key="1">
    <citation type="submission" date="2022-06" db="EMBL/GenBank/DDBJ databases">
        <title>Natrinema sp. a new haloarchaeum isolate from saline soil.</title>
        <authorList>
            <person name="Strakova D."/>
            <person name="Galisteo C."/>
            <person name="Sanchez-Porro C."/>
            <person name="Ventosa A."/>
        </authorList>
    </citation>
    <scope>NUCLEOTIDE SEQUENCE</scope>
    <source>
        <strain evidence="1">S1CR25-10</strain>
    </source>
</reference>
<dbReference type="AlphaFoldDB" id="A0A9Q4Q1D2"/>
<evidence type="ECO:0000313" key="2">
    <source>
        <dbReference type="Proteomes" id="UP001154061"/>
    </source>
</evidence>
<name>A0A9Q4Q1D2_9EURY</name>
<dbReference type="Proteomes" id="UP001154061">
    <property type="component" value="Unassembled WGS sequence"/>
</dbReference>
<dbReference type="RefSeq" id="WP_277524283.1">
    <property type="nucleotide sequence ID" value="NZ_JAMQOT010000010.1"/>
</dbReference>
<protein>
    <submittedName>
        <fullName evidence="1">Uncharacterized protein</fullName>
    </submittedName>
</protein>
<proteinExistence type="predicted"/>
<comment type="caution">
    <text evidence="1">The sequence shown here is derived from an EMBL/GenBank/DDBJ whole genome shotgun (WGS) entry which is preliminary data.</text>
</comment>
<evidence type="ECO:0000313" key="1">
    <source>
        <dbReference type="EMBL" id="MDF9747870.1"/>
    </source>
</evidence>
<gene>
    <name evidence="1" type="ORF">NDI89_20035</name>
</gene>
<organism evidence="1 2">
    <name type="scientific">Natrinema salsiterrestre</name>
    <dbReference type="NCBI Taxonomy" id="2950540"/>
    <lineage>
        <taxon>Archaea</taxon>
        <taxon>Methanobacteriati</taxon>
        <taxon>Methanobacteriota</taxon>
        <taxon>Stenosarchaea group</taxon>
        <taxon>Halobacteria</taxon>
        <taxon>Halobacteriales</taxon>
        <taxon>Natrialbaceae</taxon>
        <taxon>Natrinema</taxon>
    </lineage>
</organism>
<dbReference type="EMBL" id="JAMQOT010000010">
    <property type="protein sequence ID" value="MDF9747870.1"/>
    <property type="molecule type" value="Genomic_DNA"/>
</dbReference>
<accession>A0A9Q4Q1D2</accession>
<keyword evidence="2" id="KW-1185">Reference proteome</keyword>